<keyword evidence="5" id="KW-1185">Reference proteome</keyword>
<evidence type="ECO:0000256" key="1">
    <source>
        <dbReference type="ARBA" id="ARBA00006525"/>
    </source>
</evidence>
<reference evidence="4 5" key="1">
    <citation type="submission" date="2019-04" db="EMBL/GenBank/DDBJ databases">
        <title>Lewinella litorea sp. nov., isolated from a marine sand.</title>
        <authorList>
            <person name="Yoon J.-H."/>
        </authorList>
    </citation>
    <scope>NUCLEOTIDE SEQUENCE [LARGE SCALE GENOMIC DNA]</scope>
    <source>
        <strain evidence="4 5">HSMS-39</strain>
    </source>
</reference>
<proteinExistence type="inferred from homology"/>
<evidence type="ECO:0000259" key="3">
    <source>
        <dbReference type="Pfam" id="PF17782"/>
    </source>
</evidence>
<organism evidence="4 5">
    <name type="scientific">Neolewinella litorea</name>
    <dbReference type="NCBI Taxonomy" id="2562452"/>
    <lineage>
        <taxon>Bacteria</taxon>
        <taxon>Pseudomonadati</taxon>
        <taxon>Bacteroidota</taxon>
        <taxon>Saprospiria</taxon>
        <taxon>Saprospirales</taxon>
        <taxon>Lewinellaceae</taxon>
        <taxon>Neolewinella</taxon>
    </lineage>
</organism>
<dbReference type="AlphaFoldDB" id="A0A4S4NKJ4"/>
<protein>
    <submittedName>
        <fullName evidence="4">DNA-protecting protein DprA</fullName>
    </submittedName>
</protein>
<dbReference type="Proteomes" id="UP000308528">
    <property type="component" value="Unassembled WGS sequence"/>
</dbReference>
<name>A0A4S4NKJ4_9BACT</name>
<dbReference type="InterPro" id="IPR003488">
    <property type="entry name" value="DprA"/>
</dbReference>
<evidence type="ECO:0000313" key="5">
    <source>
        <dbReference type="Proteomes" id="UP000308528"/>
    </source>
</evidence>
<dbReference type="InterPro" id="IPR057666">
    <property type="entry name" value="DrpA_SLOG"/>
</dbReference>
<evidence type="ECO:0000259" key="2">
    <source>
        <dbReference type="Pfam" id="PF02481"/>
    </source>
</evidence>
<dbReference type="InterPro" id="IPR041614">
    <property type="entry name" value="DprA_WH"/>
</dbReference>
<dbReference type="Pfam" id="PF17782">
    <property type="entry name" value="WHD_DprA"/>
    <property type="match status" value="1"/>
</dbReference>
<evidence type="ECO:0000313" key="4">
    <source>
        <dbReference type="EMBL" id="THH39327.1"/>
    </source>
</evidence>
<dbReference type="Pfam" id="PF02481">
    <property type="entry name" value="DNA_processg_A"/>
    <property type="match status" value="1"/>
</dbReference>
<comment type="similarity">
    <text evidence="1">Belongs to the DprA/Smf family.</text>
</comment>
<gene>
    <name evidence="4" type="primary">dprA</name>
    <name evidence="4" type="ORF">E4021_11255</name>
</gene>
<sequence length="367" mass="39838">MSSEAFYAVALSRVPSVGSKVYRCLVSHFGSAEGACQASPRELKRISGIGERTAAHFAAGDHLREAERIIAHARAHSIEILQVGNEHYPPALTPFDYAPPVLYHRGTTDFANPRAIAVVGTRRMSEQGARQVERLLDPLQSYQPLIVSGLAYGVDVAAHRRALEVGLPTLAVMGSGFDQLYPRAHYRVARQMEERGGGVLTEYPPWQSPEREHFPARNRIVAMLSRLILVVESDTTGGSIITANMGHDIGRKIAACPGRGGDPRTAGCNALIKMGKAHLVDSATDIIELLGWQREASAPEQMRLFDSLSPEEQAVVGKLGGEAGASIDELNRNLQLPPARLAGILLGLEMREVITALPGYRYRLRAG</sequence>
<accession>A0A4S4NKJ4</accession>
<dbReference type="Gene3D" id="1.10.10.10">
    <property type="entry name" value="Winged helix-like DNA-binding domain superfamily/Winged helix DNA-binding domain"/>
    <property type="match status" value="1"/>
</dbReference>
<dbReference type="PANTHER" id="PTHR43022:SF1">
    <property type="entry name" value="PROTEIN SMF"/>
    <property type="match status" value="1"/>
</dbReference>
<dbReference type="InterPro" id="IPR036388">
    <property type="entry name" value="WH-like_DNA-bd_sf"/>
</dbReference>
<dbReference type="SUPFAM" id="SSF102405">
    <property type="entry name" value="MCP/YpsA-like"/>
    <property type="match status" value="1"/>
</dbReference>
<dbReference type="PANTHER" id="PTHR43022">
    <property type="entry name" value="PROTEIN SMF"/>
    <property type="match status" value="1"/>
</dbReference>
<feature type="domain" description="DprA winged helix" evidence="3">
    <location>
        <begin position="306"/>
        <end position="359"/>
    </location>
</feature>
<dbReference type="OrthoDB" id="9785707at2"/>
<comment type="caution">
    <text evidence="4">The sequence shown here is derived from an EMBL/GenBank/DDBJ whole genome shotgun (WGS) entry which is preliminary data.</text>
</comment>
<feature type="domain" description="Smf/DprA SLOG" evidence="2">
    <location>
        <begin position="81"/>
        <end position="290"/>
    </location>
</feature>
<dbReference type="GO" id="GO:0009294">
    <property type="term" value="P:DNA-mediated transformation"/>
    <property type="evidence" value="ECO:0007669"/>
    <property type="project" value="InterPro"/>
</dbReference>
<dbReference type="SUPFAM" id="SSF47781">
    <property type="entry name" value="RuvA domain 2-like"/>
    <property type="match status" value="1"/>
</dbReference>
<dbReference type="RefSeq" id="WP_136459460.1">
    <property type="nucleotide sequence ID" value="NZ_SRSF01000004.1"/>
</dbReference>
<dbReference type="InterPro" id="IPR010994">
    <property type="entry name" value="RuvA_2-like"/>
</dbReference>
<dbReference type="EMBL" id="SRSF01000004">
    <property type="protein sequence ID" value="THH39327.1"/>
    <property type="molecule type" value="Genomic_DNA"/>
</dbReference>
<dbReference type="NCBIfam" id="TIGR00732">
    <property type="entry name" value="dprA"/>
    <property type="match status" value="1"/>
</dbReference>
<dbReference type="Gene3D" id="3.40.50.450">
    <property type="match status" value="1"/>
</dbReference>